<dbReference type="EnsemblProtists" id="EOD31288">
    <property type="protein sequence ID" value="EOD31288"/>
    <property type="gene ID" value="EMIHUDRAFT_232051"/>
</dbReference>
<feature type="region of interest" description="Disordered" evidence="1">
    <location>
        <begin position="238"/>
        <end position="315"/>
    </location>
</feature>
<keyword evidence="3" id="KW-1185">Reference proteome</keyword>
<dbReference type="HOGENOM" id="CLU_884083_0_0_1"/>
<reference evidence="2" key="2">
    <citation type="submission" date="2024-10" db="UniProtKB">
        <authorList>
            <consortium name="EnsemblProtists"/>
        </authorList>
    </citation>
    <scope>IDENTIFICATION</scope>
</reference>
<evidence type="ECO:0000256" key="1">
    <source>
        <dbReference type="SAM" id="MobiDB-lite"/>
    </source>
</evidence>
<dbReference type="PaxDb" id="2903-EOD31288"/>
<proteinExistence type="predicted"/>
<dbReference type="GeneID" id="17276560"/>
<evidence type="ECO:0000313" key="2">
    <source>
        <dbReference type="EnsemblProtists" id="EOD31288"/>
    </source>
</evidence>
<dbReference type="Proteomes" id="UP000013827">
    <property type="component" value="Unassembled WGS sequence"/>
</dbReference>
<reference evidence="3" key="1">
    <citation type="journal article" date="2013" name="Nature">
        <title>Pan genome of the phytoplankton Emiliania underpins its global distribution.</title>
        <authorList>
            <person name="Read B.A."/>
            <person name="Kegel J."/>
            <person name="Klute M.J."/>
            <person name="Kuo A."/>
            <person name="Lefebvre S.C."/>
            <person name="Maumus F."/>
            <person name="Mayer C."/>
            <person name="Miller J."/>
            <person name="Monier A."/>
            <person name="Salamov A."/>
            <person name="Young J."/>
            <person name="Aguilar M."/>
            <person name="Claverie J.M."/>
            <person name="Frickenhaus S."/>
            <person name="Gonzalez K."/>
            <person name="Herman E.K."/>
            <person name="Lin Y.C."/>
            <person name="Napier J."/>
            <person name="Ogata H."/>
            <person name="Sarno A.F."/>
            <person name="Shmutz J."/>
            <person name="Schroeder D."/>
            <person name="de Vargas C."/>
            <person name="Verret F."/>
            <person name="von Dassow P."/>
            <person name="Valentin K."/>
            <person name="Van de Peer Y."/>
            <person name="Wheeler G."/>
            <person name="Dacks J.B."/>
            <person name="Delwiche C.F."/>
            <person name="Dyhrman S.T."/>
            <person name="Glockner G."/>
            <person name="John U."/>
            <person name="Richards T."/>
            <person name="Worden A.Z."/>
            <person name="Zhang X."/>
            <person name="Grigoriev I.V."/>
            <person name="Allen A.E."/>
            <person name="Bidle K."/>
            <person name="Borodovsky M."/>
            <person name="Bowler C."/>
            <person name="Brownlee C."/>
            <person name="Cock J.M."/>
            <person name="Elias M."/>
            <person name="Gladyshev V.N."/>
            <person name="Groth M."/>
            <person name="Guda C."/>
            <person name="Hadaegh A."/>
            <person name="Iglesias-Rodriguez M.D."/>
            <person name="Jenkins J."/>
            <person name="Jones B.M."/>
            <person name="Lawson T."/>
            <person name="Leese F."/>
            <person name="Lindquist E."/>
            <person name="Lobanov A."/>
            <person name="Lomsadze A."/>
            <person name="Malik S.B."/>
            <person name="Marsh M.E."/>
            <person name="Mackinder L."/>
            <person name="Mock T."/>
            <person name="Mueller-Roeber B."/>
            <person name="Pagarete A."/>
            <person name="Parker M."/>
            <person name="Probert I."/>
            <person name="Quesneville H."/>
            <person name="Raines C."/>
            <person name="Rensing S.A."/>
            <person name="Riano-Pachon D.M."/>
            <person name="Richier S."/>
            <person name="Rokitta S."/>
            <person name="Shiraiwa Y."/>
            <person name="Soanes D.M."/>
            <person name="van der Giezen M."/>
            <person name="Wahlund T.M."/>
            <person name="Williams B."/>
            <person name="Wilson W."/>
            <person name="Wolfe G."/>
            <person name="Wurch L.L."/>
        </authorList>
    </citation>
    <scope>NUCLEOTIDE SEQUENCE</scope>
</reference>
<dbReference type="AlphaFoldDB" id="A0A0D3K6A3"/>
<dbReference type="KEGG" id="ehx:EMIHUDRAFT_232051"/>
<protein>
    <recommendedName>
        <fullName evidence="4">Transposase IS30-like HTH domain-containing protein</fullName>
    </recommendedName>
</protein>
<evidence type="ECO:0008006" key="4">
    <source>
        <dbReference type="Google" id="ProtNLM"/>
    </source>
</evidence>
<dbReference type="RefSeq" id="XP_005783717.1">
    <property type="nucleotide sequence ID" value="XM_005783660.1"/>
</dbReference>
<feature type="compositionally biased region" description="Basic and acidic residues" evidence="1">
    <location>
        <begin position="302"/>
        <end position="315"/>
    </location>
</feature>
<organism evidence="2 3">
    <name type="scientific">Emiliania huxleyi (strain CCMP1516)</name>
    <dbReference type="NCBI Taxonomy" id="280463"/>
    <lineage>
        <taxon>Eukaryota</taxon>
        <taxon>Haptista</taxon>
        <taxon>Haptophyta</taxon>
        <taxon>Prymnesiophyceae</taxon>
        <taxon>Isochrysidales</taxon>
        <taxon>Noelaerhabdaceae</taxon>
        <taxon>Emiliania</taxon>
    </lineage>
</organism>
<evidence type="ECO:0000313" key="3">
    <source>
        <dbReference type="Proteomes" id="UP000013827"/>
    </source>
</evidence>
<feature type="compositionally biased region" description="Basic and acidic residues" evidence="1">
    <location>
        <begin position="241"/>
        <end position="254"/>
    </location>
</feature>
<sequence length="315" mass="34939">MAPDVPAAAIVAEAEPDDVAMLDGNTIEVAWPQTRECVTKMRKRVGTVRYRPKQQRNRFENVYLIEFERRPGTPRTAKGPRLRKTRWEKLRGRTYVVLRSAVLPKPARTQYSPEEIEAVRVRLEAGETQASIGLGIGRTKNAITGQSKRFLPGYAPLSTGDGPRVKSGVTVELTESAMLTLPEYEGTAVEVFEAVKRQAATEGVALNLETAPGERARSRAEVTVKRLLTDRKRCPQFSATGEKRVSDAQIDRGAKKYKSRKSPVYKYSPPIVTAEREPGRPSTKRVRAHTPNVGGPKKSARKTKELLAGGDRRHG</sequence>
<name>A0A0D3K6A3_EMIH1</name>
<accession>A0A0D3K6A3</accession>